<dbReference type="EnsemblMetazoa" id="XM_019998642.1">
    <property type="protein sequence ID" value="XP_019854201.1"/>
    <property type="gene ID" value="LOC109583343"/>
</dbReference>
<dbReference type="GO" id="GO:0005741">
    <property type="term" value="C:mitochondrial outer membrane"/>
    <property type="evidence" value="ECO:0007669"/>
    <property type="project" value="TreeGrafter"/>
</dbReference>
<feature type="coiled-coil region" evidence="6">
    <location>
        <begin position="437"/>
        <end position="482"/>
    </location>
</feature>
<dbReference type="SUPFAM" id="SSF52540">
    <property type="entry name" value="P-loop containing nucleoside triphosphate hydrolases"/>
    <property type="match status" value="1"/>
</dbReference>
<keyword evidence="4" id="KW-0342">GTP-binding</keyword>
<gene>
    <name evidence="8" type="primary">109583343</name>
</gene>
<dbReference type="GO" id="GO:0005525">
    <property type="term" value="F:GTP binding"/>
    <property type="evidence" value="ECO:0007669"/>
    <property type="project" value="UniProtKB-KW"/>
</dbReference>
<evidence type="ECO:0000256" key="4">
    <source>
        <dbReference type="ARBA" id="ARBA00023134"/>
    </source>
</evidence>
<dbReference type="OrthoDB" id="8927528at2759"/>
<protein>
    <recommendedName>
        <fullName evidence="7">Dynamin N-terminal domain-containing protein</fullName>
    </recommendedName>
</protein>
<dbReference type="Gene3D" id="3.40.50.300">
    <property type="entry name" value="P-loop containing nucleotide triphosphate hydrolases"/>
    <property type="match status" value="1"/>
</dbReference>
<dbReference type="InterPro" id="IPR045063">
    <property type="entry name" value="Dynamin_N"/>
</dbReference>
<dbReference type="InParanoid" id="A0A1X7UHH1"/>
<evidence type="ECO:0000256" key="6">
    <source>
        <dbReference type="SAM" id="Coils"/>
    </source>
</evidence>
<proteinExistence type="predicted"/>
<keyword evidence="5" id="KW-0472">Membrane</keyword>
<dbReference type="GO" id="GO:0051646">
    <property type="term" value="P:mitochondrion localization"/>
    <property type="evidence" value="ECO:0007669"/>
    <property type="project" value="TreeGrafter"/>
</dbReference>
<dbReference type="PANTHER" id="PTHR10465">
    <property type="entry name" value="TRANSMEMBRANE GTPASE FZO1"/>
    <property type="match status" value="1"/>
</dbReference>
<evidence type="ECO:0000256" key="1">
    <source>
        <dbReference type="ARBA" id="ARBA00004370"/>
    </source>
</evidence>
<evidence type="ECO:0000256" key="2">
    <source>
        <dbReference type="ARBA" id="ARBA00022741"/>
    </source>
</evidence>
<reference evidence="8" key="2">
    <citation type="submission" date="2017-05" db="UniProtKB">
        <authorList>
            <consortium name="EnsemblMetazoa"/>
        </authorList>
    </citation>
    <scope>IDENTIFICATION</scope>
</reference>
<dbReference type="GO" id="GO:0008053">
    <property type="term" value="P:mitochondrial fusion"/>
    <property type="evidence" value="ECO:0007669"/>
    <property type="project" value="TreeGrafter"/>
</dbReference>
<accession>A0A1X7UHH1</accession>
<evidence type="ECO:0000313" key="8">
    <source>
        <dbReference type="EnsemblMetazoa" id="Aqu2.1.27100_001"/>
    </source>
</evidence>
<sequence>MQHTNVLQVSEAVEEFPVMKQDDADVHANCTYFERLSGNIFSSGKRFLKLFSGEVNLIGNQLNQAFVKAPEILPSISATTELPQFISTTTELPTSVIETCQLILDTIKKPNNKWLKETEYLLQNKVLTIGVFGRHKAGKSTLLNALLHHEVLSVANTNETAFILRICHKPSSHHESSCITDTGQFLSMKKKTITGRQDIRLAIQNKNDEIRKNTAEIAVDELEAHVPFLCRCSTGDINIVLLDTPGLSESNDLGISEVSEYQLMTCAIYVYVISSQQLEDSIDTDSLRAIVLRDPNAFEERRILIAVTRLDEFNIKTSDSDSEDHDSSSGNDEEIPKRIDSIKEVIQRQCRCLGVPIPDDCIVPLCAIGALKARKEKLGGKRNKEMKVLMVKLDVSTAEEMEIVSQVPLLEEKLIEIAGNSHYLWHYNIVRDCTRYLDQAMEKLDEIKEGFVKLENKYNDKVKEKKDIMNELQKLAADLKSNYDKESKFCSELETAYDKDLKKNEGKINEVSKSHSKTFEKFREDIEKEGYITTQQQFNSRAEKIIESENESLINDLKDLPFREVDAAVCKSTYQIGIIRQKLEQYLASYCDTATSTCEDLHLQESSIISESVSDSGIAVDSPDLKLGDLLKQSKVHYNLFYRLQKIFKNFGVAVDDPNRVLLKPEIEAFLKELEEHFMAGCHDYFQKIKPKIIESYLKQHKEIVEKHIADMEQHYFEQRVGMDTIVKVWRKKAKCNQDKVKSHSDLIDNLEKQKKHLLSLAERHHGISLFSKHLQD</sequence>
<name>A0A1X7UHH1_AMPQE</name>
<keyword evidence="2" id="KW-0547">Nucleotide-binding</keyword>
<dbReference type="KEGG" id="aqu:109583343"/>
<evidence type="ECO:0000259" key="7">
    <source>
        <dbReference type="Pfam" id="PF00350"/>
    </source>
</evidence>
<dbReference type="InterPro" id="IPR027094">
    <property type="entry name" value="Mitofusin_fam"/>
</dbReference>
<organism evidence="8">
    <name type="scientific">Amphimedon queenslandica</name>
    <name type="common">Sponge</name>
    <dbReference type="NCBI Taxonomy" id="400682"/>
    <lineage>
        <taxon>Eukaryota</taxon>
        <taxon>Metazoa</taxon>
        <taxon>Porifera</taxon>
        <taxon>Demospongiae</taxon>
        <taxon>Heteroscleromorpha</taxon>
        <taxon>Haplosclerida</taxon>
        <taxon>Niphatidae</taxon>
        <taxon>Amphimedon</taxon>
    </lineage>
</organism>
<evidence type="ECO:0000256" key="3">
    <source>
        <dbReference type="ARBA" id="ARBA00022801"/>
    </source>
</evidence>
<reference evidence="9" key="1">
    <citation type="journal article" date="2010" name="Nature">
        <title>The Amphimedon queenslandica genome and the evolution of animal complexity.</title>
        <authorList>
            <person name="Srivastava M."/>
            <person name="Simakov O."/>
            <person name="Chapman J."/>
            <person name="Fahey B."/>
            <person name="Gauthier M.E."/>
            <person name="Mitros T."/>
            <person name="Richards G.S."/>
            <person name="Conaco C."/>
            <person name="Dacre M."/>
            <person name="Hellsten U."/>
            <person name="Larroux C."/>
            <person name="Putnam N.H."/>
            <person name="Stanke M."/>
            <person name="Adamska M."/>
            <person name="Darling A."/>
            <person name="Degnan S.M."/>
            <person name="Oakley T.H."/>
            <person name="Plachetzki D.C."/>
            <person name="Zhai Y."/>
            <person name="Adamski M."/>
            <person name="Calcino A."/>
            <person name="Cummins S.F."/>
            <person name="Goodstein D.M."/>
            <person name="Harris C."/>
            <person name="Jackson D.J."/>
            <person name="Leys S.P."/>
            <person name="Shu S."/>
            <person name="Woodcroft B.J."/>
            <person name="Vervoort M."/>
            <person name="Kosik K.S."/>
            <person name="Manning G."/>
            <person name="Degnan B.M."/>
            <person name="Rokhsar D.S."/>
        </authorList>
    </citation>
    <scope>NUCLEOTIDE SEQUENCE [LARGE SCALE GENOMIC DNA]</scope>
</reference>
<dbReference type="GO" id="GO:0003924">
    <property type="term" value="F:GTPase activity"/>
    <property type="evidence" value="ECO:0007669"/>
    <property type="project" value="InterPro"/>
</dbReference>
<keyword evidence="9" id="KW-1185">Reference proteome</keyword>
<evidence type="ECO:0000313" key="9">
    <source>
        <dbReference type="Proteomes" id="UP000007879"/>
    </source>
</evidence>
<feature type="domain" description="Dynamin N-terminal" evidence="7">
    <location>
        <begin position="129"/>
        <end position="287"/>
    </location>
</feature>
<comment type="subcellular location">
    <subcellularLocation>
        <location evidence="1">Membrane</location>
    </subcellularLocation>
</comment>
<keyword evidence="6" id="KW-0175">Coiled coil</keyword>
<dbReference type="EnsemblMetazoa" id="Aqu2.1.27100_001">
    <property type="protein sequence ID" value="Aqu2.1.27100_001"/>
    <property type="gene ID" value="Aqu2.1.27100"/>
</dbReference>
<dbReference type="PANTHER" id="PTHR10465:SF0">
    <property type="entry name" value="SARCALUMENIN"/>
    <property type="match status" value="1"/>
</dbReference>
<evidence type="ECO:0000256" key="5">
    <source>
        <dbReference type="ARBA" id="ARBA00023136"/>
    </source>
</evidence>
<dbReference type="Proteomes" id="UP000007879">
    <property type="component" value="Unassembled WGS sequence"/>
</dbReference>
<dbReference type="AlphaFoldDB" id="A0A1X7UHH1"/>
<dbReference type="Pfam" id="PF00350">
    <property type="entry name" value="Dynamin_N"/>
    <property type="match status" value="1"/>
</dbReference>
<keyword evidence="3" id="KW-0378">Hydrolase</keyword>
<dbReference type="InterPro" id="IPR027417">
    <property type="entry name" value="P-loop_NTPase"/>
</dbReference>